<dbReference type="InterPro" id="IPR052901">
    <property type="entry name" value="Bact_TGase-like"/>
</dbReference>
<dbReference type="AlphaFoldDB" id="A0A8J2U7V7"/>
<feature type="transmembrane region" description="Helical" evidence="1">
    <location>
        <begin position="105"/>
        <end position="123"/>
    </location>
</feature>
<reference evidence="4" key="1">
    <citation type="journal article" date="2019" name="Int. J. Syst. Evol. Microbiol.">
        <title>The Global Catalogue of Microorganisms (GCM) 10K type strain sequencing project: providing services to taxonomists for standard genome sequencing and annotation.</title>
        <authorList>
            <consortium name="The Broad Institute Genomics Platform"/>
            <consortium name="The Broad Institute Genome Sequencing Center for Infectious Disease"/>
            <person name="Wu L."/>
            <person name="Ma J."/>
        </authorList>
    </citation>
    <scope>NUCLEOTIDE SEQUENCE [LARGE SCALE GENOMIC DNA]</scope>
    <source>
        <strain evidence="4">CGMCC 1.10130</strain>
    </source>
</reference>
<organism evidence="3 4">
    <name type="scientific">Neiella marina</name>
    <dbReference type="NCBI Taxonomy" id="508461"/>
    <lineage>
        <taxon>Bacteria</taxon>
        <taxon>Pseudomonadati</taxon>
        <taxon>Pseudomonadota</taxon>
        <taxon>Gammaproteobacteria</taxon>
        <taxon>Alteromonadales</taxon>
        <taxon>Echinimonadaceae</taxon>
        <taxon>Neiella</taxon>
    </lineage>
</organism>
<dbReference type="PANTHER" id="PTHR42736:SF1">
    <property type="entry name" value="PROTEIN-GLUTAMINE GAMMA-GLUTAMYLTRANSFERASE"/>
    <property type="match status" value="1"/>
</dbReference>
<proteinExistence type="predicted"/>
<evidence type="ECO:0000256" key="1">
    <source>
        <dbReference type="SAM" id="Phobius"/>
    </source>
</evidence>
<dbReference type="Proteomes" id="UP000619743">
    <property type="component" value="Unassembled WGS sequence"/>
</dbReference>
<keyword evidence="4" id="KW-1185">Reference proteome</keyword>
<dbReference type="Pfam" id="PF01841">
    <property type="entry name" value="Transglut_core"/>
    <property type="match status" value="1"/>
</dbReference>
<gene>
    <name evidence="3" type="ORF">GCM10011369_28960</name>
</gene>
<protein>
    <submittedName>
        <fullName evidence="3">Transglutaminase</fullName>
    </submittedName>
</protein>
<feature type="transmembrane region" description="Helical" evidence="1">
    <location>
        <begin position="162"/>
        <end position="181"/>
    </location>
</feature>
<dbReference type="InterPro" id="IPR002931">
    <property type="entry name" value="Transglutaminase-like"/>
</dbReference>
<dbReference type="EMBL" id="BMDX01000017">
    <property type="protein sequence ID" value="GGA85125.1"/>
    <property type="molecule type" value="Genomic_DNA"/>
</dbReference>
<dbReference type="InterPro" id="IPR038765">
    <property type="entry name" value="Papain-like_cys_pep_sf"/>
</dbReference>
<dbReference type="Pfam" id="PF11992">
    <property type="entry name" value="TgpA_N"/>
    <property type="match status" value="1"/>
</dbReference>
<dbReference type="RefSeq" id="WP_087506796.1">
    <property type="nucleotide sequence ID" value="NZ_BMDX01000017.1"/>
</dbReference>
<keyword evidence="1" id="KW-0812">Transmembrane</keyword>
<feature type="transmembrane region" description="Helical" evidence="1">
    <location>
        <begin position="57"/>
        <end position="75"/>
    </location>
</feature>
<feature type="domain" description="Transglutaminase-like" evidence="2">
    <location>
        <begin position="429"/>
        <end position="500"/>
    </location>
</feature>
<keyword evidence="1" id="KW-0472">Membrane</keyword>
<name>A0A8J2U7V7_9GAMM</name>
<comment type="caution">
    <text evidence="3">The sequence shown here is derived from an EMBL/GenBank/DDBJ whole genome shotgun (WGS) entry which is preliminary data.</text>
</comment>
<evidence type="ECO:0000313" key="3">
    <source>
        <dbReference type="EMBL" id="GGA85125.1"/>
    </source>
</evidence>
<evidence type="ECO:0000259" key="2">
    <source>
        <dbReference type="SMART" id="SM00460"/>
    </source>
</evidence>
<dbReference type="SMART" id="SM00460">
    <property type="entry name" value="TGc"/>
    <property type="match status" value="1"/>
</dbReference>
<dbReference type="SUPFAM" id="SSF54001">
    <property type="entry name" value="Cysteine proteinases"/>
    <property type="match status" value="1"/>
</dbReference>
<dbReference type="OrthoDB" id="9804872at2"/>
<keyword evidence="1" id="KW-1133">Transmembrane helix</keyword>
<dbReference type="Gene3D" id="3.10.620.30">
    <property type="match status" value="1"/>
</dbReference>
<feature type="transmembrane region" description="Helical" evidence="1">
    <location>
        <begin position="579"/>
        <end position="597"/>
    </location>
</feature>
<feature type="transmembrane region" description="Helical" evidence="1">
    <location>
        <begin position="12"/>
        <end position="36"/>
    </location>
</feature>
<accession>A0A8J2U7V7</accession>
<feature type="transmembrane region" description="Helical" evidence="1">
    <location>
        <begin position="129"/>
        <end position="150"/>
    </location>
</feature>
<dbReference type="PANTHER" id="PTHR42736">
    <property type="entry name" value="PROTEIN-GLUTAMINE GAMMA-GLUTAMYLTRANSFERASE"/>
    <property type="match status" value="1"/>
</dbReference>
<sequence length="683" mass="78267">MLQQRPVSRTALIWLMVLQLAVLIPLAINLPLWLIIMSLACWSWRLAILNGRVSPPGVWFSGLAVVICVALVLLLEGRVVHLKGFALLLAFGFIFKLIELKNLRDAFLVLVLAVLLLAVNLLLSQTLVVSIATGISFFVLLCCWVGLNHIGPKVQWRQPLKIAALLYLLAAPIAIALFILVPRIPPIWQISVNSGQGQTGLSDSMSPGDMAQLIRSDALAFRVSFDGQRPNQSELYWRAVVMTKFDGRRWQQANSLWFGRNPVAHGPWPKPLDSKATPWISWPEQPQPWLASAVAEPQYRVILEPSQQHWLPALNNPYSADGNIGLVADQRLIHRRPVLQRIQYSVATQQRGSADSAIEHQLLEQHQAEYLTYPDELNPQIQQYANELWLRQPSVERFVETLLQTVRQQDYAYTLSPPLAGLHAVDEFWFNHQRGFCAHYASAFALMLRVIGVPSRVVGGYQGGEWDEQANYLQVRQYDAHAWVEYWQDHSGWVRLDPTAAIAPERIEIPFAQSLREQQFEQSEALTSWRFSRSEWLTSWRQQWDRLEYLWHRNVLNYKQQQQLELLKKWFGEFDWRQLLMSLVLAIAGFIAVIALLQAKPWRQPQTDEAVRLYQTLLVKLSRMGLTVDTAHSPNAILLQLSSLPEHKRAAVKQWIEQFMALQYSSQALDDQLQQLKRALKNI</sequence>
<evidence type="ECO:0000313" key="4">
    <source>
        <dbReference type="Proteomes" id="UP000619743"/>
    </source>
</evidence>
<dbReference type="InterPro" id="IPR021878">
    <property type="entry name" value="TgpA_N"/>
</dbReference>